<name>A0ABV9FM71_9NOCA</name>
<comment type="caution">
    <text evidence="3">The sequence shown here is derived from an EMBL/GenBank/DDBJ whole genome shotgun (WGS) entry which is preliminary data.</text>
</comment>
<feature type="chain" id="PRO_5045298424" evidence="1">
    <location>
        <begin position="27"/>
        <end position="358"/>
    </location>
</feature>
<dbReference type="InterPro" id="IPR006311">
    <property type="entry name" value="TAT_signal"/>
</dbReference>
<feature type="signal peptide" evidence="1">
    <location>
        <begin position="1"/>
        <end position="26"/>
    </location>
</feature>
<feature type="domain" description="Htaa" evidence="2">
    <location>
        <begin position="207"/>
        <end position="326"/>
    </location>
</feature>
<protein>
    <submittedName>
        <fullName evidence="3">HtaA domain-containing protein</fullName>
    </submittedName>
</protein>
<proteinExistence type="predicted"/>
<dbReference type="Pfam" id="PF04213">
    <property type="entry name" value="HtaA"/>
    <property type="match status" value="1"/>
</dbReference>
<organism evidence="3 4">
    <name type="scientific">Rhodococcus kronopolitis</name>
    <dbReference type="NCBI Taxonomy" id="1460226"/>
    <lineage>
        <taxon>Bacteria</taxon>
        <taxon>Bacillati</taxon>
        <taxon>Actinomycetota</taxon>
        <taxon>Actinomycetes</taxon>
        <taxon>Mycobacteriales</taxon>
        <taxon>Nocardiaceae</taxon>
        <taxon>Rhodococcus</taxon>
    </lineage>
</organism>
<keyword evidence="4" id="KW-1185">Reference proteome</keyword>
<accession>A0ABV9FM71</accession>
<evidence type="ECO:0000256" key="1">
    <source>
        <dbReference type="SAM" id="SignalP"/>
    </source>
</evidence>
<sequence length="358" mass="37316">MGTRTRAVALVGALLGALAVAPTAAAAPAATAPRIELFAADGSTPLGDTAVHEGDRIVVRGTGFDPNANTDGLPVPVPPGVPHGTFVTFGAFAPQWRPSQDAAAQARVGQQRSATAWVMSEDALNRVPDAPFDFRRTIRQQWVPLAGDGSFTAELTVTKPTKSAADAAYGVYTYAAADAVNAREELAVPVNFDPAPGPNAPVPPAQDLLWGLAPGYTDLVKNATQGSVVGSDGATVRGDGRLTFELDSADLDPATGLGTVRYHGTVVSFTRFHLAEIALANPWVEFTPEGTFLTAETSDGNMVGTDAMNRIRFAQLETAPRPGGAELTDVPARFAVPLAPSILLPYSGQQAAPVTFRY</sequence>
<dbReference type="InterPro" id="IPR007331">
    <property type="entry name" value="Htaa"/>
</dbReference>
<dbReference type="Proteomes" id="UP001595914">
    <property type="component" value="Unassembled WGS sequence"/>
</dbReference>
<evidence type="ECO:0000259" key="2">
    <source>
        <dbReference type="Pfam" id="PF04213"/>
    </source>
</evidence>
<keyword evidence="1" id="KW-0732">Signal</keyword>
<dbReference type="PROSITE" id="PS51318">
    <property type="entry name" value="TAT"/>
    <property type="match status" value="1"/>
</dbReference>
<reference evidence="4" key="1">
    <citation type="journal article" date="2019" name="Int. J. Syst. Evol. Microbiol.">
        <title>The Global Catalogue of Microorganisms (GCM) 10K type strain sequencing project: providing services to taxonomists for standard genome sequencing and annotation.</title>
        <authorList>
            <consortium name="The Broad Institute Genomics Platform"/>
            <consortium name="The Broad Institute Genome Sequencing Center for Infectious Disease"/>
            <person name="Wu L."/>
            <person name="Ma J."/>
        </authorList>
    </citation>
    <scope>NUCLEOTIDE SEQUENCE [LARGE SCALE GENOMIC DNA]</scope>
    <source>
        <strain evidence="4">CCUG 54520</strain>
    </source>
</reference>
<gene>
    <name evidence="3" type="ORF">ACFO6S_01530</name>
</gene>
<dbReference type="EMBL" id="JBHSFO010000001">
    <property type="protein sequence ID" value="MFC4602368.1"/>
    <property type="molecule type" value="Genomic_DNA"/>
</dbReference>
<evidence type="ECO:0000313" key="3">
    <source>
        <dbReference type="EMBL" id="MFC4602368.1"/>
    </source>
</evidence>
<dbReference type="RefSeq" id="WP_378413457.1">
    <property type="nucleotide sequence ID" value="NZ_JBHSFO010000001.1"/>
</dbReference>
<evidence type="ECO:0000313" key="4">
    <source>
        <dbReference type="Proteomes" id="UP001595914"/>
    </source>
</evidence>